<gene>
    <name evidence="2" type="ORF">F5878DRAFT_610893</name>
</gene>
<proteinExistence type="predicted"/>
<evidence type="ECO:0000313" key="2">
    <source>
        <dbReference type="EMBL" id="KAJ3841245.1"/>
    </source>
</evidence>
<keyword evidence="1" id="KW-0472">Membrane</keyword>
<name>A0AA38UHC6_9AGAR</name>
<evidence type="ECO:0000256" key="1">
    <source>
        <dbReference type="SAM" id="Phobius"/>
    </source>
</evidence>
<reference evidence="2" key="1">
    <citation type="submission" date="2022-08" db="EMBL/GenBank/DDBJ databases">
        <authorList>
            <consortium name="DOE Joint Genome Institute"/>
            <person name="Min B."/>
            <person name="Riley R."/>
            <person name="Sierra-Patev S."/>
            <person name="Naranjo-Ortiz M."/>
            <person name="Looney B."/>
            <person name="Konkel Z."/>
            <person name="Slot J.C."/>
            <person name="Sakamoto Y."/>
            <person name="Steenwyk J.L."/>
            <person name="Rokas A."/>
            <person name="Carro J."/>
            <person name="Camarero S."/>
            <person name="Ferreira P."/>
            <person name="Molpeceres G."/>
            <person name="Ruiz-Duenas F.J."/>
            <person name="Serrano A."/>
            <person name="Henrissat B."/>
            <person name="Drula E."/>
            <person name="Hughes K.W."/>
            <person name="Mata J.L."/>
            <person name="Ishikawa N.K."/>
            <person name="Vargas-Isla R."/>
            <person name="Ushijima S."/>
            <person name="Smith C.A."/>
            <person name="Ahrendt S."/>
            <person name="Andreopoulos W."/>
            <person name="He G."/>
            <person name="Labutti K."/>
            <person name="Lipzen A."/>
            <person name="Ng V."/>
            <person name="Sandor L."/>
            <person name="Barry K."/>
            <person name="Martinez A.T."/>
            <person name="Xiao Y."/>
            <person name="Gibbons J.G."/>
            <person name="Terashima K."/>
            <person name="Hibbett D.S."/>
            <person name="Grigoriev I.V."/>
        </authorList>
    </citation>
    <scope>NUCLEOTIDE SEQUENCE</scope>
    <source>
        <strain evidence="2">TFB9207</strain>
    </source>
</reference>
<organism evidence="2 3">
    <name type="scientific">Lentinula raphanica</name>
    <dbReference type="NCBI Taxonomy" id="153919"/>
    <lineage>
        <taxon>Eukaryota</taxon>
        <taxon>Fungi</taxon>
        <taxon>Dikarya</taxon>
        <taxon>Basidiomycota</taxon>
        <taxon>Agaricomycotina</taxon>
        <taxon>Agaricomycetes</taxon>
        <taxon>Agaricomycetidae</taxon>
        <taxon>Agaricales</taxon>
        <taxon>Marasmiineae</taxon>
        <taxon>Omphalotaceae</taxon>
        <taxon>Lentinula</taxon>
    </lineage>
</organism>
<dbReference type="AlphaFoldDB" id="A0AA38UHC6"/>
<keyword evidence="1" id="KW-1133">Transmembrane helix</keyword>
<dbReference type="EMBL" id="MU806047">
    <property type="protein sequence ID" value="KAJ3841245.1"/>
    <property type="molecule type" value="Genomic_DNA"/>
</dbReference>
<comment type="caution">
    <text evidence="2">The sequence shown here is derived from an EMBL/GenBank/DDBJ whole genome shotgun (WGS) entry which is preliminary data.</text>
</comment>
<dbReference type="Proteomes" id="UP001163846">
    <property type="component" value="Unassembled WGS sequence"/>
</dbReference>
<feature type="transmembrane region" description="Helical" evidence="1">
    <location>
        <begin position="7"/>
        <end position="26"/>
    </location>
</feature>
<protein>
    <submittedName>
        <fullName evidence="2">Uncharacterized protein</fullName>
    </submittedName>
</protein>
<feature type="transmembrane region" description="Helical" evidence="1">
    <location>
        <begin position="32"/>
        <end position="53"/>
    </location>
</feature>
<accession>A0AA38UHC6</accession>
<keyword evidence="3" id="KW-1185">Reference proteome</keyword>
<sequence>MNVLLNLHCTPHLFIFSFLVCNIQIHRVIHNAIAMINVVCHISTMVTISWLLVSWSSWMGDKMSSCNGSTSSSQEASGFRSQAMHRLQWETLARKYTYLRNSGKL</sequence>
<keyword evidence="1" id="KW-0812">Transmembrane</keyword>
<evidence type="ECO:0000313" key="3">
    <source>
        <dbReference type="Proteomes" id="UP001163846"/>
    </source>
</evidence>